<dbReference type="InterPro" id="IPR051597">
    <property type="entry name" value="Bifunctional_prot_inhibitor"/>
</dbReference>
<keyword evidence="6" id="KW-0732">Signal</keyword>
<sequence>MNGRLIVLWLLIICIAAGKKIKTLGCTKVMRPVCGSDGITYNNECLLCNEIRETKQKILVAKLGPC</sequence>
<keyword evidence="9" id="KW-1185">Reference proteome</keyword>
<name>A0A3B5MF15_9TELE</name>
<evidence type="ECO:0000256" key="5">
    <source>
        <dbReference type="ARBA" id="ARBA00023157"/>
    </source>
</evidence>
<dbReference type="Proteomes" id="UP000261380">
    <property type="component" value="Unplaced"/>
</dbReference>
<accession>A0A3B5MF15</accession>
<dbReference type="Pfam" id="PF00050">
    <property type="entry name" value="Kazal_1"/>
    <property type="match status" value="1"/>
</dbReference>
<dbReference type="GO" id="GO:0004867">
    <property type="term" value="F:serine-type endopeptidase inhibitor activity"/>
    <property type="evidence" value="ECO:0007669"/>
    <property type="project" value="UniProtKB-KW"/>
</dbReference>
<keyword evidence="3" id="KW-0646">Protease inhibitor</keyword>
<evidence type="ECO:0000256" key="1">
    <source>
        <dbReference type="ARBA" id="ARBA00004613"/>
    </source>
</evidence>
<dbReference type="PANTHER" id="PTHR47729">
    <property type="entry name" value="SERINE PEPTIDASE INHIBITOR, KAZAL TYPE 2, TANDEM DUPLICATE 1-RELATED"/>
    <property type="match status" value="1"/>
</dbReference>
<protein>
    <recommendedName>
        <fullName evidence="7">Kazal-like domain-containing protein</fullName>
    </recommendedName>
</protein>
<dbReference type="PANTHER" id="PTHR47729:SF1">
    <property type="entry name" value="OVOMUCOID-LIKE-RELATED"/>
    <property type="match status" value="1"/>
</dbReference>
<reference evidence="8" key="1">
    <citation type="submission" date="2025-08" db="UniProtKB">
        <authorList>
            <consortium name="Ensembl"/>
        </authorList>
    </citation>
    <scope>IDENTIFICATION</scope>
</reference>
<dbReference type="SUPFAM" id="SSF100895">
    <property type="entry name" value="Kazal-type serine protease inhibitors"/>
    <property type="match status" value="1"/>
</dbReference>
<evidence type="ECO:0000313" key="8">
    <source>
        <dbReference type="Ensembl" id="ENSXCOP00000019786.1"/>
    </source>
</evidence>
<dbReference type="PROSITE" id="PS00282">
    <property type="entry name" value="KAZAL_1"/>
    <property type="match status" value="1"/>
</dbReference>
<dbReference type="GO" id="GO:0005576">
    <property type="term" value="C:extracellular region"/>
    <property type="evidence" value="ECO:0007669"/>
    <property type="project" value="UniProtKB-SubCell"/>
</dbReference>
<evidence type="ECO:0000256" key="6">
    <source>
        <dbReference type="SAM" id="SignalP"/>
    </source>
</evidence>
<evidence type="ECO:0000259" key="7">
    <source>
        <dbReference type="PROSITE" id="PS51465"/>
    </source>
</evidence>
<proteinExistence type="predicted"/>
<evidence type="ECO:0000256" key="4">
    <source>
        <dbReference type="ARBA" id="ARBA00022900"/>
    </source>
</evidence>
<dbReference type="SMART" id="SM00280">
    <property type="entry name" value="KAZAL"/>
    <property type="match status" value="1"/>
</dbReference>
<dbReference type="GeneTree" id="ENSGT01150000289722"/>
<dbReference type="PROSITE" id="PS51465">
    <property type="entry name" value="KAZAL_2"/>
    <property type="match status" value="1"/>
</dbReference>
<evidence type="ECO:0000256" key="2">
    <source>
        <dbReference type="ARBA" id="ARBA00022525"/>
    </source>
</evidence>
<keyword evidence="4" id="KW-0722">Serine protease inhibitor</keyword>
<dbReference type="InterPro" id="IPR002350">
    <property type="entry name" value="Kazal_dom"/>
</dbReference>
<dbReference type="InterPro" id="IPR001239">
    <property type="entry name" value="Prot_inh_Kazal-m"/>
</dbReference>
<dbReference type="PRINTS" id="PR00290">
    <property type="entry name" value="KAZALINHBTR"/>
</dbReference>
<feature type="chain" id="PRO_5017266204" description="Kazal-like domain-containing protein" evidence="6">
    <location>
        <begin position="19"/>
        <end position="66"/>
    </location>
</feature>
<keyword evidence="5" id="KW-1015">Disulfide bond</keyword>
<dbReference type="Gene3D" id="3.30.60.30">
    <property type="match status" value="1"/>
</dbReference>
<evidence type="ECO:0000313" key="9">
    <source>
        <dbReference type="Proteomes" id="UP000261380"/>
    </source>
</evidence>
<evidence type="ECO:0000256" key="3">
    <source>
        <dbReference type="ARBA" id="ARBA00022690"/>
    </source>
</evidence>
<dbReference type="InterPro" id="IPR036058">
    <property type="entry name" value="Kazal_dom_sf"/>
</dbReference>
<dbReference type="AlphaFoldDB" id="A0A3B5MF15"/>
<feature type="signal peptide" evidence="6">
    <location>
        <begin position="1"/>
        <end position="18"/>
    </location>
</feature>
<organism evidence="8 9">
    <name type="scientific">Xiphophorus couchianus</name>
    <name type="common">Monterrey platyfish</name>
    <dbReference type="NCBI Taxonomy" id="32473"/>
    <lineage>
        <taxon>Eukaryota</taxon>
        <taxon>Metazoa</taxon>
        <taxon>Chordata</taxon>
        <taxon>Craniata</taxon>
        <taxon>Vertebrata</taxon>
        <taxon>Euteleostomi</taxon>
        <taxon>Actinopterygii</taxon>
        <taxon>Neopterygii</taxon>
        <taxon>Teleostei</taxon>
        <taxon>Neoteleostei</taxon>
        <taxon>Acanthomorphata</taxon>
        <taxon>Ovalentaria</taxon>
        <taxon>Atherinomorphae</taxon>
        <taxon>Cyprinodontiformes</taxon>
        <taxon>Poeciliidae</taxon>
        <taxon>Poeciliinae</taxon>
        <taxon>Xiphophorus</taxon>
    </lineage>
</organism>
<feature type="domain" description="Kazal-like" evidence="7">
    <location>
        <begin position="26"/>
        <end position="66"/>
    </location>
</feature>
<keyword evidence="2" id="KW-0964">Secreted</keyword>
<reference evidence="8" key="2">
    <citation type="submission" date="2025-09" db="UniProtKB">
        <authorList>
            <consortium name="Ensembl"/>
        </authorList>
    </citation>
    <scope>IDENTIFICATION</scope>
</reference>
<dbReference type="Ensembl" id="ENSXCOT00000020032.1">
    <property type="protein sequence ID" value="ENSXCOP00000019786.1"/>
    <property type="gene ID" value="ENSXCOG00000014851.1"/>
</dbReference>
<comment type="subcellular location">
    <subcellularLocation>
        <location evidence="1">Secreted</location>
    </subcellularLocation>
</comment>